<evidence type="ECO:0000313" key="3">
    <source>
        <dbReference type="Proteomes" id="UP000198888"/>
    </source>
</evidence>
<organism evidence="2 3">
    <name type="scientific">Halohasta litchfieldiae</name>
    <dbReference type="NCBI Taxonomy" id="1073996"/>
    <lineage>
        <taxon>Archaea</taxon>
        <taxon>Methanobacteriati</taxon>
        <taxon>Methanobacteriota</taxon>
        <taxon>Stenosarchaea group</taxon>
        <taxon>Halobacteria</taxon>
        <taxon>Halobacteriales</taxon>
        <taxon>Haloferacaceae</taxon>
        <taxon>Halohasta</taxon>
    </lineage>
</organism>
<dbReference type="GeneID" id="35001189"/>
<dbReference type="RefSeq" id="WP_177171919.1">
    <property type="nucleotide sequence ID" value="NZ_CP024845.1"/>
</dbReference>
<evidence type="ECO:0000256" key="1">
    <source>
        <dbReference type="SAM" id="MobiDB-lite"/>
    </source>
</evidence>
<dbReference type="STRING" id="1073996.SAMN05444271_10942"/>
<proteinExistence type="predicted"/>
<accession>A0A1H6TV37</accession>
<dbReference type="KEGG" id="hae:halTADL_0363"/>
<dbReference type="Pfam" id="PF25951">
    <property type="entry name" value="DUF7989"/>
    <property type="match status" value="1"/>
</dbReference>
<dbReference type="InterPro" id="IPR058742">
    <property type="entry name" value="DUF7989"/>
</dbReference>
<keyword evidence="3" id="KW-1185">Reference proteome</keyword>
<dbReference type="Proteomes" id="UP000198888">
    <property type="component" value="Unassembled WGS sequence"/>
</dbReference>
<accession>A0A2H4PYK7</accession>
<reference evidence="2 3" key="1">
    <citation type="submission" date="2016-10" db="EMBL/GenBank/DDBJ databases">
        <authorList>
            <person name="de Groot N.N."/>
        </authorList>
    </citation>
    <scope>NUCLEOTIDE SEQUENCE [LARGE SCALE GENOMIC DNA]</scope>
    <source>
        <strain evidence="2 3">DSM 22187</strain>
    </source>
</reference>
<dbReference type="OrthoDB" id="342763at2157"/>
<evidence type="ECO:0000313" key="2">
    <source>
        <dbReference type="EMBL" id="SEI83899.1"/>
    </source>
</evidence>
<feature type="region of interest" description="Disordered" evidence="1">
    <location>
        <begin position="1"/>
        <end position="79"/>
    </location>
</feature>
<dbReference type="AlphaFoldDB" id="A0A1H6TV37"/>
<name>A0A1H6TV37_9EURY</name>
<gene>
    <name evidence="2" type="ORF">SAMN05444271_10942</name>
</gene>
<sequence>MTDDQTMSETDHTHPHTGDTFGSVYRRGPVAADGGTDAATDKSTVEDVETPTMKDVDHTSTAGTVRHIWDRGTQNGAHR</sequence>
<dbReference type="EMBL" id="FNYR01000009">
    <property type="protein sequence ID" value="SEI83899.1"/>
    <property type="molecule type" value="Genomic_DNA"/>
</dbReference>
<protein>
    <submittedName>
        <fullName evidence="2">Uncharacterized protein</fullName>
    </submittedName>
</protein>